<feature type="domain" description="Knr4/Smi1-like" evidence="1">
    <location>
        <begin position="42"/>
        <end position="127"/>
    </location>
</feature>
<organism evidence="2 3">
    <name type="scientific">Gimesia panareensis</name>
    <dbReference type="NCBI Taxonomy" id="2527978"/>
    <lineage>
        <taxon>Bacteria</taxon>
        <taxon>Pseudomonadati</taxon>
        <taxon>Planctomycetota</taxon>
        <taxon>Planctomycetia</taxon>
        <taxon>Planctomycetales</taxon>
        <taxon>Planctomycetaceae</taxon>
        <taxon>Gimesia</taxon>
    </lineage>
</organism>
<reference evidence="2 3" key="1">
    <citation type="submission" date="2019-02" db="EMBL/GenBank/DDBJ databases">
        <title>Deep-cultivation of Planctomycetes and their phenomic and genomic characterization uncovers novel biology.</title>
        <authorList>
            <person name="Wiegand S."/>
            <person name="Jogler M."/>
            <person name="Boedeker C."/>
            <person name="Pinto D."/>
            <person name="Vollmers J."/>
            <person name="Rivas-Marin E."/>
            <person name="Kohn T."/>
            <person name="Peeters S.H."/>
            <person name="Heuer A."/>
            <person name="Rast P."/>
            <person name="Oberbeckmann S."/>
            <person name="Bunk B."/>
            <person name="Jeske O."/>
            <person name="Meyerdierks A."/>
            <person name="Storesund J.E."/>
            <person name="Kallscheuer N."/>
            <person name="Luecker S."/>
            <person name="Lage O.M."/>
            <person name="Pohl T."/>
            <person name="Merkel B.J."/>
            <person name="Hornburger P."/>
            <person name="Mueller R.-W."/>
            <person name="Bruemmer F."/>
            <person name="Labrenz M."/>
            <person name="Spormann A.M."/>
            <person name="Op den Camp H."/>
            <person name="Overmann J."/>
            <person name="Amann R."/>
            <person name="Jetten M.S.M."/>
            <person name="Mascher T."/>
            <person name="Medema M.H."/>
            <person name="Devos D.P."/>
            <person name="Kaster A.-K."/>
            <person name="Ovreas L."/>
            <person name="Rohde M."/>
            <person name="Galperin M.Y."/>
            <person name="Jogler C."/>
        </authorList>
    </citation>
    <scope>NUCLEOTIDE SEQUENCE [LARGE SCALE GENOMIC DNA]</scope>
    <source>
        <strain evidence="2 3">Pan153</strain>
    </source>
</reference>
<dbReference type="Pfam" id="PF09346">
    <property type="entry name" value="SMI1_KNR4"/>
    <property type="match status" value="1"/>
</dbReference>
<proteinExistence type="predicted"/>
<dbReference type="InterPro" id="IPR037883">
    <property type="entry name" value="Knr4/Smi1-like_sf"/>
</dbReference>
<evidence type="ECO:0000313" key="3">
    <source>
        <dbReference type="Proteomes" id="UP000320839"/>
    </source>
</evidence>
<evidence type="ECO:0000313" key="2">
    <source>
        <dbReference type="EMBL" id="QDV18945.1"/>
    </source>
</evidence>
<dbReference type="Proteomes" id="UP000320839">
    <property type="component" value="Chromosome"/>
</dbReference>
<gene>
    <name evidence="2" type="ORF">Pan153_36060</name>
</gene>
<dbReference type="SUPFAM" id="SSF160631">
    <property type="entry name" value="SMI1/KNR4-like"/>
    <property type="match status" value="1"/>
</dbReference>
<evidence type="ECO:0000259" key="1">
    <source>
        <dbReference type="Pfam" id="PF09346"/>
    </source>
</evidence>
<dbReference type="OrthoDB" id="1151201at2"/>
<accession>A0A518FRK9</accession>
<dbReference type="Gene3D" id="3.40.1580.10">
    <property type="entry name" value="SMI1/KNR4-like"/>
    <property type="match status" value="1"/>
</dbReference>
<dbReference type="RefSeq" id="WP_145457056.1">
    <property type="nucleotide sequence ID" value="NZ_CP036317.1"/>
</dbReference>
<name>A0A518FRK9_9PLAN</name>
<protein>
    <recommendedName>
        <fullName evidence="1">Knr4/Smi1-like domain-containing protein</fullName>
    </recommendedName>
</protein>
<dbReference type="InterPro" id="IPR018958">
    <property type="entry name" value="Knr4/Smi1-like_dom"/>
</dbReference>
<sequence length="183" mass="20753">MSISKPVRQEEMLPPFEKIGEENWSQKLRKLLNSFDIPLPAPVSSAEIQEREQALALTFPVPLKTFLLEFGPISFDYVELLPPSQISRATELWFADKLDENPVDYLIVANAGGPDNQFVIELKNGHCLLARHDSAKLESCVTCFDDLIRISCIGLYTGYYGWDDLELVEMQSKLMQELFGVIL</sequence>
<dbReference type="AlphaFoldDB" id="A0A518FRK9"/>
<dbReference type="EMBL" id="CP036317">
    <property type="protein sequence ID" value="QDV18945.1"/>
    <property type="molecule type" value="Genomic_DNA"/>
</dbReference>